<evidence type="ECO:0000313" key="6">
    <source>
        <dbReference type="Proteomes" id="UP001549920"/>
    </source>
</evidence>
<dbReference type="Gene3D" id="2.60.40.150">
    <property type="entry name" value="C2 domain"/>
    <property type="match status" value="2"/>
</dbReference>
<keyword evidence="6" id="KW-1185">Reference proteome</keyword>
<protein>
    <recommendedName>
        <fullName evidence="4">C2 domain-containing protein</fullName>
    </recommendedName>
</protein>
<evidence type="ECO:0000256" key="1">
    <source>
        <dbReference type="ARBA" id="ARBA00022723"/>
    </source>
</evidence>
<dbReference type="InterPro" id="IPR035892">
    <property type="entry name" value="C2_domain_sf"/>
</dbReference>
<reference evidence="5 6" key="1">
    <citation type="submission" date="2024-06" db="EMBL/GenBank/DDBJ databases">
        <title>A chromosome-level genome assembly of beet webworm, Loxostege sticticalis.</title>
        <authorList>
            <person name="Zhang Y."/>
        </authorList>
    </citation>
    <scope>NUCLEOTIDE SEQUENCE [LARGE SCALE GENOMIC DNA]</scope>
    <source>
        <strain evidence="5">AQ026</strain>
        <tissue evidence="5">Whole body</tissue>
    </source>
</reference>
<name>A0ABR3HNY8_LOXSC</name>
<evidence type="ECO:0000259" key="4">
    <source>
        <dbReference type="SMART" id="SM00239"/>
    </source>
</evidence>
<keyword evidence="1" id="KW-0479">Metal-binding</keyword>
<proteinExistence type="predicted"/>
<organism evidence="5 6">
    <name type="scientific">Loxostege sticticalis</name>
    <name type="common">Beet webworm moth</name>
    <dbReference type="NCBI Taxonomy" id="481309"/>
    <lineage>
        <taxon>Eukaryota</taxon>
        <taxon>Metazoa</taxon>
        <taxon>Ecdysozoa</taxon>
        <taxon>Arthropoda</taxon>
        <taxon>Hexapoda</taxon>
        <taxon>Insecta</taxon>
        <taxon>Pterygota</taxon>
        <taxon>Neoptera</taxon>
        <taxon>Endopterygota</taxon>
        <taxon>Lepidoptera</taxon>
        <taxon>Glossata</taxon>
        <taxon>Ditrysia</taxon>
        <taxon>Pyraloidea</taxon>
        <taxon>Crambidae</taxon>
        <taxon>Pyraustinae</taxon>
        <taxon>Loxostege</taxon>
    </lineage>
</organism>
<feature type="transmembrane region" description="Helical" evidence="3">
    <location>
        <begin position="539"/>
        <end position="565"/>
    </location>
</feature>
<dbReference type="InterPro" id="IPR000008">
    <property type="entry name" value="C2_dom"/>
</dbReference>
<accession>A0ABR3HNY8</accession>
<dbReference type="SUPFAM" id="SSF49562">
    <property type="entry name" value="C2 domain (Calcium/lipid-binding domain, CaLB)"/>
    <property type="match status" value="2"/>
</dbReference>
<keyword evidence="3" id="KW-1133">Transmembrane helix</keyword>
<feature type="domain" description="C2" evidence="4">
    <location>
        <begin position="212"/>
        <end position="303"/>
    </location>
</feature>
<dbReference type="SMART" id="SM00239">
    <property type="entry name" value="C2"/>
    <property type="match status" value="2"/>
</dbReference>
<evidence type="ECO:0000313" key="5">
    <source>
        <dbReference type="EMBL" id="KAL0872114.1"/>
    </source>
</evidence>
<keyword evidence="2" id="KW-0106">Calcium</keyword>
<evidence type="ECO:0000256" key="2">
    <source>
        <dbReference type="ARBA" id="ARBA00022837"/>
    </source>
</evidence>
<evidence type="ECO:0000256" key="3">
    <source>
        <dbReference type="SAM" id="Phobius"/>
    </source>
</evidence>
<keyword evidence="3" id="KW-0812">Transmembrane</keyword>
<dbReference type="PANTHER" id="PTHR45911:SF4">
    <property type="entry name" value="MULTIPLE C2 AND TRANSMEMBRANE DOMAIN-CONTAINING PROTEIN"/>
    <property type="match status" value="1"/>
</dbReference>
<dbReference type="Proteomes" id="UP001549920">
    <property type="component" value="Unassembled WGS sequence"/>
</dbReference>
<sequence>MAEGVKPENNIRRHISRLHERIQNKYIEMQKKIEKSRSVGSLSNLSDTYSYKESEYSSETDLRHIDDELFSNEKVKTQSVTVEEVHQQSPISREIECIEASFEVIENEISVEKENDSDEVFEEKVLEKTGRNYIDIQINSASTESLNDIVDRNESPSPRSIRQRINFRLNAARERRKGDEKEKILRERMRKELMLSNTKQEIKVNRKNKLATVTVALIEASGLETPADERVRFLNCRLRLGPEKMKSKTTKSNKSKVKFQELFNINMYEDPVLEISLFDKDTFIGRHAVDLTDLEQEKTHNMNLDLDGGDMTGVKIFILLTISGIYSLNSLLEIEDIEEAKKNLHRQEDAWYSIKGDFSDVGRLSVIVYGAKGLVAQECYCVLKLGNQRLQTHTEYKTNDPNWMKLFIFEVNDITSILEVIVYEEKKNEEVGKISILLLRIHNDEKVWYALKDSTQRDRAKGNNPRILLEMSTSWNLLKASIRVINPKEADLLHGEEKLDRRLFARNLSRAKAVSQWVLDALRVIKTCFEWESRKSNAIALLVWIIFCWNFKIWMTPLLLLIPFVKYRPERYYLVNWRKILLKGPKEVVIDKIDKEEKTSLIQKLNSLQEMVQSVQNGIGKVGSIGESIKNLCNFTVPYVSFLAVFFILATSLIMFIIPLKFILIGWGIHKFTRKILRPNRIPNSEILDLLSRVPDDETLLDCEELPLECSPEEDDI</sequence>
<feature type="transmembrane region" description="Helical" evidence="3">
    <location>
        <begin position="639"/>
        <end position="669"/>
    </location>
</feature>
<keyword evidence="3" id="KW-0472">Membrane</keyword>
<dbReference type="PANTHER" id="PTHR45911">
    <property type="entry name" value="C2 DOMAIN-CONTAINING PROTEIN"/>
    <property type="match status" value="1"/>
</dbReference>
<feature type="domain" description="C2" evidence="4">
    <location>
        <begin position="363"/>
        <end position="450"/>
    </location>
</feature>
<dbReference type="EMBL" id="JBEUOH010000016">
    <property type="protein sequence ID" value="KAL0872114.1"/>
    <property type="molecule type" value="Genomic_DNA"/>
</dbReference>
<gene>
    <name evidence="5" type="ORF">ABMA27_004534</name>
</gene>
<dbReference type="Pfam" id="PF00168">
    <property type="entry name" value="C2"/>
    <property type="match status" value="2"/>
</dbReference>
<comment type="caution">
    <text evidence="5">The sequence shown here is derived from an EMBL/GenBank/DDBJ whole genome shotgun (WGS) entry which is preliminary data.</text>
</comment>